<name>A0A0C3GLJ4_PILCF</name>
<dbReference type="HOGENOM" id="CLU_006586_10_5_1"/>
<evidence type="ECO:0000256" key="2">
    <source>
        <dbReference type="ARBA" id="ARBA00022801"/>
    </source>
</evidence>
<dbReference type="PROSITE" id="PS00122">
    <property type="entry name" value="CARBOXYLESTERASE_B_1"/>
    <property type="match status" value="1"/>
</dbReference>
<dbReference type="EC" id="3.1.1.-" evidence="3"/>
<evidence type="ECO:0000256" key="1">
    <source>
        <dbReference type="ARBA" id="ARBA00005964"/>
    </source>
</evidence>
<keyword evidence="6" id="KW-1185">Reference proteome</keyword>
<dbReference type="ESTHER" id="9homo-a0a0c3glj4">
    <property type="family name" value="Fungal_carboxylesterase_lipase"/>
</dbReference>
<dbReference type="STRING" id="765440.A0A0C3GLJ4"/>
<proteinExistence type="inferred from homology"/>
<dbReference type="EMBL" id="KN832970">
    <property type="protein sequence ID" value="KIM92454.1"/>
    <property type="molecule type" value="Genomic_DNA"/>
</dbReference>
<evidence type="ECO:0000313" key="6">
    <source>
        <dbReference type="Proteomes" id="UP000054166"/>
    </source>
</evidence>
<feature type="domain" description="Carboxylesterase type B" evidence="4">
    <location>
        <begin position="26"/>
        <end position="449"/>
    </location>
</feature>
<dbReference type="InterPro" id="IPR019819">
    <property type="entry name" value="Carboxylesterase_B_CS"/>
</dbReference>
<evidence type="ECO:0000259" key="4">
    <source>
        <dbReference type="Pfam" id="PF00135"/>
    </source>
</evidence>
<dbReference type="Proteomes" id="UP000054166">
    <property type="component" value="Unassembled WGS sequence"/>
</dbReference>
<dbReference type="AlphaFoldDB" id="A0A0C3GLJ4"/>
<reference evidence="5 6" key="1">
    <citation type="submission" date="2014-04" db="EMBL/GenBank/DDBJ databases">
        <authorList>
            <consortium name="DOE Joint Genome Institute"/>
            <person name="Kuo A."/>
            <person name="Tarkka M."/>
            <person name="Buscot F."/>
            <person name="Kohler A."/>
            <person name="Nagy L.G."/>
            <person name="Floudas D."/>
            <person name="Copeland A."/>
            <person name="Barry K.W."/>
            <person name="Cichocki N."/>
            <person name="Veneault-Fourrey C."/>
            <person name="LaButti K."/>
            <person name="Lindquist E.A."/>
            <person name="Lipzen A."/>
            <person name="Lundell T."/>
            <person name="Morin E."/>
            <person name="Murat C."/>
            <person name="Sun H."/>
            <person name="Tunlid A."/>
            <person name="Henrissat B."/>
            <person name="Grigoriev I.V."/>
            <person name="Hibbett D.S."/>
            <person name="Martin F."/>
            <person name="Nordberg H.P."/>
            <person name="Cantor M.N."/>
            <person name="Hua S.X."/>
        </authorList>
    </citation>
    <scope>NUCLEOTIDE SEQUENCE [LARGE SCALE GENOMIC DNA]</scope>
    <source>
        <strain evidence="5 6">F 1598</strain>
    </source>
</reference>
<dbReference type="InterPro" id="IPR019826">
    <property type="entry name" value="Carboxylesterase_B_AS"/>
</dbReference>
<dbReference type="InterPro" id="IPR029058">
    <property type="entry name" value="AB_hydrolase_fold"/>
</dbReference>
<dbReference type="InterPro" id="IPR002018">
    <property type="entry name" value="CarbesteraseB"/>
</dbReference>
<dbReference type="PROSITE" id="PS00941">
    <property type="entry name" value="CARBOXYLESTERASE_B_2"/>
    <property type="match status" value="1"/>
</dbReference>
<dbReference type="OrthoDB" id="408631at2759"/>
<evidence type="ECO:0000313" key="5">
    <source>
        <dbReference type="EMBL" id="KIM92454.1"/>
    </source>
</evidence>
<sequence>MKFALLLLLLARSVASLVTNLPIIDLGYVRQRATEYNTTSGLYIYRNVRYARPPTGELRFRKPQPPLPESAGTISDGSQYKSTICPQAVSPPTPSANGFSEDCLFLDVYVPSGVNSGDDVPVLAWIYGGGYTTGSKDDIYVNPVGLFRTAQKPMIFVALNYRITRTLSSLLERVGAFGWASPPGEKTVDPNVGLHDARAALQWIKDYIHKFGGNSADVTVFGESAGGGIIMHSITAYGGTRDPPLFQKAILQSPAFIPTKGNLQARDEEFKAFIAKANCSDLACLRRAPTQALMQANSFLTRHAATAGVGFSVVVDGDFVPDLPAKLLLEGRYHKSLTSVITANNQHEGGYFFPTSTGVTIADFNSFLSTLVPNMTSAGQDAVRALYLDPASHESIWERTTSLIADVEFDCNAQVVASSYAALRDNAFRYIFSVPPAKHGDDVPYSFYSNGDNPTDVLVVNTSVTSVLPHIITSLWRSTGRSKTY</sequence>
<dbReference type="Gene3D" id="3.40.50.1820">
    <property type="entry name" value="alpha/beta hydrolase"/>
    <property type="match status" value="1"/>
</dbReference>
<organism evidence="5 6">
    <name type="scientific">Piloderma croceum (strain F 1598)</name>
    <dbReference type="NCBI Taxonomy" id="765440"/>
    <lineage>
        <taxon>Eukaryota</taxon>
        <taxon>Fungi</taxon>
        <taxon>Dikarya</taxon>
        <taxon>Basidiomycota</taxon>
        <taxon>Agaricomycotina</taxon>
        <taxon>Agaricomycetes</taxon>
        <taxon>Agaricomycetidae</taxon>
        <taxon>Atheliales</taxon>
        <taxon>Atheliaceae</taxon>
        <taxon>Piloderma</taxon>
    </lineage>
</organism>
<dbReference type="GO" id="GO:0016787">
    <property type="term" value="F:hydrolase activity"/>
    <property type="evidence" value="ECO:0007669"/>
    <property type="project" value="UniProtKB-KW"/>
</dbReference>
<comment type="similarity">
    <text evidence="1 3">Belongs to the type-B carboxylesterase/lipase family.</text>
</comment>
<dbReference type="InParanoid" id="A0A0C3GLJ4"/>
<dbReference type="Pfam" id="PF00135">
    <property type="entry name" value="COesterase"/>
    <property type="match status" value="1"/>
</dbReference>
<evidence type="ECO:0000256" key="3">
    <source>
        <dbReference type="RuleBase" id="RU361235"/>
    </source>
</evidence>
<feature type="signal peptide" evidence="3">
    <location>
        <begin position="1"/>
        <end position="16"/>
    </location>
</feature>
<dbReference type="SUPFAM" id="SSF53474">
    <property type="entry name" value="alpha/beta-Hydrolases"/>
    <property type="match status" value="1"/>
</dbReference>
<protein>
    <recommendedName>
        <fullName evidence="3">Carboxylic ester hydrolase</fullName>
        <ecNumber evidence="3">3.1.1.-</ecNumber>
    </recommendedName>
</protein>
<feature type="chain" id="PRO_5005111304" description="Carboxylic ester hydrolase" evidence="3">
    <location>
        <begin position="17"/>
        <end position="485"/>
    </location>
</feature>
<gene>
    <name evidence="5" type="ORF">PILCRDRAFT_83590</name>
</gene>
<dbReference type="InterPro" id="IPR050309">
    <property type="entry name" value="Type-B_Carboxylest/Lipase"/>
</dbReference>
<dbReference type="PANTHER" id="PTHR11559">
    <property type="entry name" value="CARBOXYLESTERASE"/>
    <property type="match status" value="1"/>
</dbReference>
<keyword evidence="3" id="KW-0732">Signal</keyword>
<accession>A0A0C3GLJ4</accession>
<keyword evidence="2 3" id="KW-0378">Hydrolase</keyword>
<reference evidence="6" key="2">
    <citation type="submission" date="2015-01" db="EMBL/GenBank/DDBJ databases">
        <title>Evolutionary Origins and Diversification of the Mycorrhizal Mutualists.</title>
        <authorList>
            <consortium name="DOE Joint Genome Institute"/>
            <consortium name="Mycorrhizal Genomics Consortium"/>
            <person name="Kohler A."/>
            <person name="Kuo A."/>
            <person name="Nagy L.G."/>
            <person name="Floudas D."/>
            <person name="Copeland A."/>
            <person name="Barry K.W."/>
            <person name="Cichocki N."/>
            <person name="Veneault-Fourrey C."/>
            <person name="LaButti K."/>
            <person name="Lindquist E.A."/>
            <person name="Lipzen A."/>
            <person name="Lundell T."/>
            <person name="Morin E."/>
            <person name="Murat C."/>
            <person name="Riley R."/>
            <person name="Ohm R."/>
            <person name="Sun H."/>
            <person name="Tunlid A."/>
            <person name="Henrissat B."/>
            <person name="Grigoriev I.V."/>
            <person name="Hibbett D.S."/>
            <person name="Martin F."/>
        </authorList>
    </citation>
    <scope>NUCLEOTIDE SEQUENCE [LARGE SCALE GENOMIC DNA]</scope>
    <source>
        <strain evidence="6">F 1598</strain>
    </source>
</reference>